<comment type="caution">
    <text evidence="5">The sequence shown here is derived from an EMBL/GenBank/DDBJ whole genome shotgun (WGS) entry which is preliminary data.</text>
</comment>
<name>A0ABT1GBZ2_9GAMM</name>
<dbReference type="Proteomes" id="UP001523550">
    <property type="component" value="Unassembled WGS sequence"/>
</dbReference>
<dbReference type="HAMAP" id="MF_00434">
    <property type="entry name" value="Pterin_4_alpha"/>
    <property type="match status" value="1"/>
</dbReference>
<dbReference type="Gene3D" id="3.30.1360.20">
    <property type="entry name" value="Transcriptional coactivator/pterin dehydratase"/>
    <property type="match status" value="1"/>
</dbReference>
<comment type="catalytic activity">
    <reaction evidence="1 4">
        <text>(4aS,6R)-4a-hydroxy-L-erythro-5,6,7,8-tetrahydrobiopterin = (6R)-L-erythro-6,7-dihydrobiopterin + H2O</text>
        <dbReference type="Rhea" id="RHEA:11920"/>
        <dbReference type="ChEBI" id="CHEBI:15377"/>
        <dbReference type="ChEBI" id="CHEBI:15642"/>
        <dbReference type="ChEBI" id="CHEBI:43120"/>
        <dbReference type="EC" id="4.2.1.96"/>
    </reaction>
</comment>
<dbReference type="GO" id="GO:0008124">
    <property type="term" value="F:4-alpha-hydroxytetrahydrobiopterin dehydratase activity"/>
    <property type="evidence" value="ECO:0007669"/>
    <property type="project" value="UniProtKB-EC"/>
</dbReference>
<organism evidence="5 6">
    <name type="scientific">Natronospira proteinivora</name>
    <dbReference type="NCBI Taxonomy" id="1807133"/>
    <lineage>
        <taxon>Bacteria</taxon>
        <taxon>Pseudomonadati</taxon>
        <taxon>Pseudomonadota</taxon>
        <taxon>Gammaproteobacteria</taxon>
        <taxon>Natronospirales</taxon>
        <taxon>Natronospiraceae</taxon>
        <taxon>Natronospira</taxon>
    </lineage>
</organism>
<evidence type="ECO:0000313" key="6">
    <source>
        <dbReference type="Proteomes" id="UP001523550"/>
    </source>
</evidence>
<evidence type="ECO:0000256" key="1">
    <source>
        <dbReference type="ARBA" id="ARBA00001554"/>
    </source>
</evidence>
<keyword evidence="3 4" id="KW-0456">Lyase</keyword>
<dbReference type="CDD" id="cd00913">
    <property type="entry name" value="PCD_DCoH_subfamily_a"/>
    <property type="match status" value="1"/>
</dbReference>
<protein>
    <recommendedName>
        <fullName evidence="4">Putative pterin-4-alpha-carbinolamine dehydratase</fullName>
        <shortName evidence="4">PHS</shortName>
        <ecNumber evidence="4">4.2.1.96</ecNumber>
    </recommendedName>
    <alternativeName>
        <fullName evidence="4">4-alpha-hydroxy-tetrahydropterin dehydratase</fullName>
    </alternativeName>
    <alternativeName>
        <fullName evidence="4">Pterin carbinolamine dehydratase</fullName>
        <shortName evidence="4">PCD</shortName>
    </alternativeName>
</protein>
<accession>A0ABT1GBZ2</accession>
<comment type="similarity">
    <text evidence="2 4">Belongs to the pterin-4-alpha-carbinolamine dehydratase family.</text>
</comment>
<proteinExistence type="inferred from homology"/>
<dbReference type="InterPro" id="IPR001533">
    <property type="entry name" value="Pterin_deHydtase"/>
</dbReference>
<dbReference type="PANTHER" id="PTHR12599:SF0">
    <property type="entry name" value="PTERIN-4-ALPHA-CARBINOLAMINE DEHYDRATASE"/>
    <property type="match status" value="1"/>
</dbReference>
<dbReference type="RefSeq" id="WP_253447449.1">
    <property type="nucleotide sequence ID" value="NZ_JALJYF010000001.1"/>
</dbReference>
<evidence type="ECO:0000256" key="3">
    <source>
        <dbReference type="ARBA" id="ARBA00023239"/>
    </source>
</evidence>
<reference evidence="5 6" key="1">
    <citation type="submission" date="2022-03" db="EMBL/GenBank/DDBJ databases">
        <title>Genomic Encyclopedia of Type Strains, Phase III (KMG-III): the genomes of soil and plant-associated and newly described type strains.</title>
        <authorList>
            <person name="Whitman W."/>
        </authorList>
    </citation>
    <scope>NUCLEOTIDE SEQUENCE [LARGE SCALE GENOMIC DNA]</scope>
    <source>
        <strain evidence="5 6">BSker1</strain>
    </source>
</reference>
<dbReference type="InterPro" id="IPR036428">
    <property type="entry name" value="PCD_sf"/>
</dbReference>
<dbReference type="EMBL" id="JALJYF010000001">
    <property type="protein sequence ID" value="MCP1727462.1"/>
    <property type="molecule type" value="Genomic_DNA"/>
</dbReference>
<keyword evidence="6" id="KW-1185">Reference proteome</keyword>
<dbReference type="PANTHER" id="PTHR12599">
    <property type="entry name" value="PTERIN-4-ALPHA-CARBINOLAMINE DEHYDRATASE"/>
    <property type="match status" value="1"/>
</dbReference>
<gene>
    <name evidence="5" type="ORF">J2T60_001427</name>
</gene>
<dbReference type="Pfam" id="PF01329">
    <property type="entry name" value="Pterin_4a"/>
    <property type="match status" value="1"/>
</dbReference>
<evidence type="ECO:0000313" key="5">
    <source>
        <dbReference type="EMBL" id="MCP1727462.1"/>
    </source>
</evidence>
<dbReference type="EC" id="4.2.1.96" evidence="4"/>
<evidence type="ECO:0000256" key="2">
    <source>
        <dbReference type="ARBA" id="ARBA00006472"/>
    </source>
</evidence>
<dbReference type="SUPFAM" id="SSF55248">
    <property type="entry name" value="PCD-like"/>
    <property type="match status" value="1"/>
</dbReference>
<evidence type="ECO:0000256" key="4">
    <source>
        <dbReference type="HAMAP-Rule" id="MF_00434"/>
    </source>
</evidence>
<sequence>MSDLTAQHCAPCEGGVKPFDKTEAEKHLKELDEGWEIVDEGKTIRKTFKFKGFNKTMGFMNAVAWIANAEGHHPDVKLGFNFCELNWQTHAIDGLSINDFICAAKVDALFK</sequence>